<accession>A0A2U8H5R3</accession>
<protein>
    <submittedName>
        <fullName evidence="2">Uncharacterized protein</fullName>
    </submittedName>
</protein>
<sequence length="163" mass="17343">MNTALVIAILSLAAGAVVFVKMQRCLGKLKPNIISLQLTFSEASFRNVPQRWGTDGVTRFKAHFALDYVFLLTYAIFGFSLGAWLTSYISTPGALSAVLPWLFPVAAVFDAAENVLHQRLASADPGSQPEVLFIAAGVAASVKWLLLLSFVPVAAVAAFANAG</sequence>
<gene>
    <name evidence="2" type="ORF">CEW87_18345</name>
</gene>
<feature type="transmembrane region" description="Helical" evidence="1">
    <location>
        <begin position="132"/>
        <end position="160"/>
    </location>
</feature>
<keyword evidence="1" id="KW-0472">Membrane</keyword>
<evidence type="ECO:0000313" key="3">
    <source>
        <dbReference type="Proteomes" id="UP000244902"/>
    </source>
</evidence>
<name>A0A2U8H5R3_9RHOO</name>
<dbReference type="EMBL" id="CP022188">
    <property type="protein sequence ID" value="AWI81151.1"/>
    <property type="molecule type" value="Genomic_DNA"/>
</dbReference>
<reference evidence="2 3" key="1">
    <citation type="submission" date="2017-06" db="EMBL/GenBank/DDBJ databases">
        <title>Azoarcus sp. TSNA42 complete genome sequence.</title>
        <authorList>
            <person name="Woo J.-H."/>
            <person name="Kim H.-S."/>
        </authorList>
    </citation>
    <scope>NUCLEOTIDE SEQUENCE [LARGE SCALE GENOMIC DNA]</scope>
    <source>
        <strain evidence="2 3">TSNA42</strain>
    </source>
</reference>
<dbReference type="AlphaFoldDB" id="A0A2U8H5R3"/>
<dbReference type="OrthoDB" id="8526681at2"/>
<proteinExistence type="predicted"/>
<dbReference type="Proteomes" id="UP000244902">
    <property type="component" value="Chromosome"/>
</dbReference>
<dbReference type="RefSeq" id="WP_108975317.1">
    <property type="nucleotide sequence ID" value="NZ_CP022188.1"/>
</dbReference>
<organism evidence="2 3">
    <name type="scientific">Parazoarcus communis</name>
    <dbReference type="NCBI Taxonomy" id="41977"/>
    <lineage>
        <taxon>Bacteria</taxon>
        <taxon>Pseudomonadati</taxon>
        <taxon>Pseudomonadota</taxon>
        <taxon>Betaproteobacteria</taxon>
        <taxon>Rhodocyclales</taxon>
        <taxon>Zoogloeaceae</taxon>
        <taxon>Parazoarcus</taxon>
    </lineage>
</organism>
<feature type="transmembrane region" description="Helical" evidence="1">
    <location>
        <begin position="68"/>
        <end position="86"/>
    </location>
</feature>
<evidence type="ECO:0000313" key="2">
    <source>
        <dbReference type="EMBL" id="AWI81151.1"/>
    </source>
</evidence>
<keyword evidence="1" id="KW-1133">Transmembrane helix</keyword>
<keyword evidence="1" id="KW-0812">Transmembrane</keyword>
<evidence type="ECO:0000256" key="1">
    <source>
        <dbReference type="SAM" id="Phobius"/>
    </source>
</evidence>